<dbReference type="PANTHER" id="PTHR42924">
    <property type="entry name" value="EXONUCLEASE"/>
    <property type="match status" value="1"/>
</dbReference>
<reference evidence="4" key="1">
    <citation type="journal article" date="2019" name="Int. J. Syst. Evol. Microbiol.">
        <title>The Global Catalogue of Microorganisms (GCM) 10K type strain sequencing project: providing services to taxonomists for standard genome sequencing and annotation.</title>
        <authorList>
            <consortium name="The Broad Institute Genomics Platform"/>
            <consortium name="The Broad Institute Genome Sequencing Center for Infectious Disease"/>
            <person name="Wu L."/>
            <person name="Ma J."/>
        </authorList>
    </citation>
    <scope>NUCLEOTIDE SEQUENCE [LARGE SCALE GENOMIC DNA]</scope>
    <source>
        <strain evidence="4">IBRC-M 10906</strain>
    </source>
</reference>
<dbReference type="SMART" id="SM00481">
    <property type="entry name" value="POLIIIAc"/>
    <property type="match status" value="1"/>
</dbReference>
<evidence type="ECO:0000313" key="4">
    <source>
        <dbReference type="Proteomes" id="UP001597478"/>
    </source>
</evidence>
<accession>A0ABW5W8M0</accession>
<keyword evidence="1" id="KW-0732">Signal</keyword>
<dbReference type="CDD" id="cd07432">
    <property type="entry name" value="PHP_HisPPase"/>
    <property type="match status" value="1"/>
</dbReference>
<evidence type="ECO:0000259" key="2">
    <source>
        <dbReference type="SMART" id="SM00481"/>
    </source>
</evidence>
<proteinExistence type="predicted"/>
<evidence type="ECO:0000313" key="3">
    <source>
        <dbReference type="EMBL" id="MFD2799295.1"/>
    </source>
</evidence>
<dbReference type="Proteomes" id="UP001597478">
    <property type="component" value="Unassembled WGS sequence"/>
</dbReference>
<comment type="caution">
    <text evidence="3">The sequence shown here is derived from an EMBL/GenBank/DDBJ whole genome shotgun (WGS) entry which is preliminary data.</text>
</comment>
<feature type="chain" id="PRO_5046480389" evidence="1">
    <location>
        <begin position="37"/>
        <end position="502"/>
    </location>
</feature>
<organism evidence="3 4">
    <name type="scientific">Prauserella oleivorans</name>
    <dbReference type="NCBI Taxonomy" id="1478153"/>
    <lineage>
        <taxon>Bacteria</taxon>
        <taxon>Bacillati</taxon>
        <taxon>Actinomycetota</taxon>
        <taxon>Actinomycetes</taxon>
        <taxon>Pseudonocardiales</taxon>
        <taxon>Pseudonocardiaceae</taxon>
        <taxon>Prauserella</taxon>
    </lineage>
</organism>
<keyword evidence="4" id="KW-1185">Reference proteome</keyword>
<sequence length="502" mass="52388">MSLDLPGMSRRRLLRAGSVLAAAGLAALAPAHVASARTRTHRTGTATTTSRTFTGRAPVGIDQWVYVPFDVGPGAARISVTAWYEQFEIPGVAAQVLDLGLFDADGWDTANAAGFRGWSGGARREFTVTATEATPGYLAGPLATGTWAVALGPVVFNPLGMAWEVTVTVEYADSGPPFAPQPAPVRIGGTGPGWYRGDLHVHSVHSDGTRQPSEVVGAARESGLDFFVSTEHNTNSANHIWGRHVPDDLLVVAGEEVTTRHGHWLAIGIPAEQWVDWRYGPADSGAFARCAASVHEAGGLVAAAHPAIPLPGTGWEFGFEHVDAIEVWNGPWSAEDEAALGLWHTRLLAGRRITAIGNSDSHRPEQPLGLPQTVVDAEELSVPALVAALRAGRAYLAASSAVMLEVAATSGGVTARIGGTLPVGRGEEVTLTARVAGAAGATLVLHTALGPAAATQTSGDGTGTLSWRGWGRACRFLRVEVRAAASARMIALSNPIWLVAPT</sequence>
<dbReference type="SUPFAM" id="SSF89550">
    <property type="entry name" value="PHP domain-like"/>
    <property type="match status" value="1"/>
</dbReference>
<dbReference type="PROSITE" id="PS51318">
    <property type="entry name" value="TAT"/>
    <property type="match status" value="1"/>
</dbReference>
<gene>
    <name evidence="3" type="ORF">ACFS2C_07825</name>
</gene>
<dbReference type="Gene3D" id="3.20.20.140">
    <property type="entry name" value="Metal-dependent hydrolases"/>
    <property type="match status" value="1"/>
</dbReference>
<dbReference type="EMBL" id="JBHUOF010000007">
    <property type="protein sequence ID" value="MFD2799295.1"/>
    <property type="molecule type" value="Genomic_DNA"/>
</dbReference>
<dbReference type="InterPro" id="IPR003141">
    <property type="entry name" value="Pol/His_phosphatase_N"/>
</dbReference>
<dbReference type="InterPro" id="IPR052018">
    <property type="entry name" value="PHP_domain"/>
</dbReference>
<dbReference type="InterPro" id="IPR016195">
    <property type="entry name" value="Pol/histidinol_Pase-like"/>
</dbReference>
<dbReference type="PANTHER" id="PTHR42924:SF3">
    <property type="entry name" value="POLYMERASE_HISTIDINOL PHOSPHATASE N-TERMINAL DOMAIN-CONTAINING PROTEIN"/>
    <property type="match status" value="1"/>
</dbReference>
<dbReference type="InterPro" id="IPR006311">
    <property type="entry name" value="TAT_signal"/>
</dbReference>
<protein>
    <submittedName>
        <fullName evidence="3">CehA/McbA family metallohydrolase</fullName>
    </submittedName>
</protein>
<evidence type="ECO:0000256" key="1">
    <source>
        <dbReference type="SAM" id="SignalP"/>
    </source>
</evidence>
<name>A0ABW5W8M0_9PSEU</name>
<dbReference type="NCBIfam" id="NF038032">
    <property type="entry name" value="CehA_McbA_metalo"/>
    <property type="match status" value="1"/>
</dbReference>
<feature type="signal peptide" evidence="1">
    <location>
        <begin position="1"/>
        <end position="36"/>
    </location>
</feature>
<dbReference type="RefSeq" id="WP_377385920.1">
    <property type="nucleotide sequence ID" value="NZ_JBHSAN010000006.1"/>
</dbReference>
<feature type="domain" description="Polymerase/histidinol phosphatase N-terminal" evidence="2">
    <location>
        <begin position="197"/>
        <end position="261"/>
    </location>
</feature>